<dbReference type="RefSeq" id="WP_222138278.1">
    <property type="nucleotide sequence ID" value="NZ_JAILYJ010000001.1"/>
</dbReference>
<organism evidence="1 2">
    <name type="scientific">Rhizobium croatiense</name>
    <dbReference type="NCBI Taxonomy" id="2867516"/>
    <lineage>
        <taxon>Bacteria</taxon>
        <taxon>Pseudomonadati</taxon>
        <taxon>Pseudomonadota</taxon>
        <taxon>Alphaproteobacteria</taxon>
        <taxon>Hyphomicrobiales</taxon>
        <taxon>Rhizobiaceae</taxon>
        <taxon>Rhizobium/Agrobacterium group</taxon>
        <taxon>Rhizobium</taxon>
    </lineage>
</organism>
<sequence>MGGVAKSIDEVIKRGFAQLLKGEGFKKSGRNWHRPQGENWLIVNLQASSSNFGENGKFTVNLGVFVAAVASMAGQNAIDEKPSEPSSTLRTRLGDLVYGRDHWWEVTAASDLDLVAADLVEKMQSTGLPWLERHLDLSRLAAALKDRPSLLSFSAALLSGDRNEATRRLREAVKLRPAGRTHFLAWASNNGISL</sequence>
<dbReference type="EMBL" id="JAILYJ010000001">
    <property type="protein sequence ID" value="MBY4628111.1"/>
    <property type="molecule type" value="Genomic_DNA"/>
</dbReference>
<dbReference type="InterPro" id="IPR025412">
    <property type="entry name" value="DUF4304"/>
</dbReference>
<comment type="caution">
    <text evidence="1">The sequence shown here is derived from an EMBL/GenBank/DDBJ whole genome shotgun (WGS) entry which is preliminary data.</text>
</comment>
<name>A0ABS7LTV3_9HYPH</name>
<gene>
    <name evidence="1" type="ORF">K6M89_02150</name>
</gene>
<evidence type="ECO:0000313" key="2">
    <source>
        <dbReference type="Proteomes" id="UP000733858"/>
    </source>
</evidence>
<keyword evidence="2" id="KW-1185">Reference proteome</keyword>
<dbReference type="Pfam" id="PF14137">
    <property type="entry name" value="DUF4304"/>
    <property type="match status" value="1"/>
</dbReference>
<dbReference type="Proteomes" id="UP000733858">
    <property type="component" value="Unassembled WGS sequence"/>
</dbReference>
<accession>A0ABS7LTV3</accession>
<proteinExistence type="predicted"/>
<protein>
    <submittedName>
        <fullName evidence="1">DUF4304 domain-containing protein</fullName>
    </submittedName>
</protein>
<reference evidence="1 2" key="1">
    <citation type="submission" date="2021-08" db="EMBL/GenBank/DDBJ databases">
        <title>Rhizobium croatiense sp. nov. and Rhizobium redzepovicii sp. nov., two new species isolated from nodules of Phaseolus vulgaris in Croatia.</title>
        <authorList>
            <person name="Rajnovic I."/>
            <person name="Ramirez-Bahena M.H."/>
            <person name="Kajic S."/>
            <person name="Igual M.J."/>
            <person name="Peix A."/>
            <person name="Velazquez E."/>
            <person name="Sikora S."/>
        </authorList>
    </citation>
    <scope>NUCLEOTIDE SEQUENCE [LARGE SCALE GENOMIC DNA]</scope>
    <source>
        <strain evidence="1 2">13T</strain>
    </source>
</reference>
<evidence type="ECO:0000313" key="1">
    <source>
        <dbReference type="EMBL" id="MBY4628111.1"/>
    </source>
</evidence>